<evidence type="ECO:0000256" key="3">
    <source>
        <dbReference type="ARBA" id="ARBA00022989"/>
    </source>
</evidence>
<evidence type="ECO:0000259" key="6">
    <source>
        <dbReference type="PROSITE" id="PS50850"/>
    </source>
</evidence>
<name>A0A5A5TKX4_9CHLR</name>
<dbReference type="InterPro" id="IPR020846">
    <property type="entry name" value="MFS_dom"/>
</dbReference>
<keyword evidence="3 5" id="KW-1133">Transmembrane helix</keyword>
<proteinExistence type="predicted"/>
<evidence type="ECO:0000256" key="4">
    <source>
        <dbReference type="ARBA" id="ARBA00023136"/>
    </source>
</evidence>
<dbReference type="GO" id="GO:0005886">
    <property type="term" value="C:plasma membrane"/>
    <property type="evidence" value="ECO:0007669"/>
    <property type="project" value="UniProtKB-SubCell"/>
</dbReference>
<reference evidence="7 8" key="1">
    <citation type="submission" date="2019-01" db="EMBL/GenBank/DDBJ databases">
        <title>Draft genome sequence of Dictyobacter sp. Uno17.</title>
        <authorList>
            <person name="Wang C.M."/>
            <person name="Zheng Y."/>
            <person name="Sakai Y."/>
            <person name="Abe K."/>
            <person name="Yokota A."/>
            <person name="Yabe S."/>
        </authorList>
    </citation>
    <scope>NUCLEOTIDE SEQUENCE [LARGE SCALE GENOMIC DNA]</scope>
    <source>
        <strain evidence="7 8">Uno17</strain>
    </source>
</reference>
<dbReference type="GO" id="GO:0022857">
    <property type="term" value="F:transmembrane transporter activity"/>
    <property type="evidence" value="ECO:0007669"/>
    <property type="project" value="InterPro"/>
</dbReference>
<feature type="transmembrane region" description="Helical" evidence="5">
    <location>
        <begin position="151"/>
        <end position="174"/>
    </location>
</feature>
<dbReference type="Pfam" id="PF07690">
    <property type="entry name" value="MFS_1"/>
    <property type="match status" value="1"/>
</dbReference>
<sequence>MDGLGELSGDLGRHDMSKIDDQKGQRTAMLLMALTILIDFTGFGLVIPLLPFWAERVGTNALGIGALISIYAVAQFLFTPMLGVLSDRHGRKPIIVTSILIEVIALTATALANSLPFLLCARFIGGIGASNIGSAQAVIADLTSPRERAKWMGMIGAAIGLGFVIGPALSGIMAPLGLQLTFFVAAGLAAVNAVLVIVFLPETRKRNSEQSKQARKANPFSIFFGGWRMGARYPLIVRLICVNLFYTLAFTGMESTFSLLTQRNFGWGAMQNGYVFTYVGVMIVIMQGGLIGRLVKRWNEQTLMLAGLILMALGLFTLPIGVNLIWTLIALGVLSIGDGAVSPMSSTLLSFATPADSQGEILGLSQGIGSLGRVFGPIIAGSLYTFRGPIASYSVAALLVIIAAILIYSSLKNHLKLLESAIHPASSGIGSTPIAVNEE</sequence>
<evidence type="ECO:0000313" key="8">
    <source>
        <dbReference type="Proteomes" id="UP000322530"/>
    </source>
</evidence>
<dbReference type="PRINTS" id="PR01035">
    <property type="entry name" value="TCRTETA"/>
</dbReference>
<organism evidence="7 8">
    <name type="scientific">Dictyobacter arantiisoli</name>
    <dbReference type="NCBI Taxonomy" id="2014874"/>
    <lineage>
        <taxon>Bacteria</taxon>
        <taxon>Bacillati</taxon>
        <taxon>Chloroflexota</taxon>
        <taxon>Ktedonobacteria</taxon>
        <taxon>Ktedonobacterales</taxon>
        <taxon>Dictyobacteraceae</taxon>
        <taxon>Dictyobacter</taxon>
    </lineage>
</organism>
<dbReference type="PANTHER" id="PTHR24002">
    <property type="entry name" value="SOLUTE CARRIER FAMILY 22 MEMBER 18"/>
    <property type="match status" value="1"/>
</dbReference>
<dbReference type="PROSITE" id="PS50850">
    <property type="entry name" value="MFS"/>
    <property type="match status" value="1"/>
</dbReference>
<evidence type="ECO:0000256" key="2">
    <source>
        <dbReference type="ARBA" id="ARBA00022692"/>
    </source>
</evidence>
<feature type="transmembrane region" description="Helical" evidence="5">
    <location>
        <begin position="273"/>
        <end position="291"/>
    </location>
</feature>
<feature type="transmembrane region" description="Helical" evidence="5">
    <location>
        <begin position="62"/>
        <end position="82"/>
    </location>
</feature>
<feature type="transmembrane region" description="Helical" evidence="5">
    <location>
        <begin position="235"/>
        <end position="253"/>
    </location>
</feature>
<feature type="transmembrane region" description="Helical" evidence="5">
    <location>
        <begin position="94"/>
        <end position="115"/>
    </location>
</feature>
<dbReference type="AlphaFoldDB" id="A0A5A5TKX4"/>
<gene>
    <name evidence="7" type="ORF">KDI_55190</name>
</gene>
<dbReference type="InterPro" id="IPR036259">
    <property type="entry name" value="MFS_trans_sf"/>
</dbReference>
<keyword evidence="8" id="KW-1185">Reference proteome</keyword>
<protein>
    <submittedName>
        <fullName evidence="7">Tetracycline resistance MFS efflux pump</fullName>
    </submittedName>
</protein>
<comment type="subcellular location">
    <subcellularLocation>
        <location evidence="1">Cell membrane</location>
        <topology evidence="1">Multi-pass membrane protein</topology>
    </subcellularLocation>
</comment>
<comment type="caution">
    <text evidence="7">The sequence shown here is derived from an EMBL/GenBank/DDBJ whole genome shotgun (WGS) entry which is preliminary data.</text>
</comment>
<feature type="domain" description="Major facilitator superfamily (MFS) profile" evidence="6">
    <location>
        <begin position="28"/>
        <end position="415"/>
    </location>
</feature>
<keyword evidence="4 5" id="KW-0472">Membrane</keyword>
<evidence type="ECO:0000313" key="7">
    <source>
        <dbReference type="EMBL" id="GCF11955.1"/>
    </source>
</evidence>
<accession>A0A5A5TKX4</accession>
<evidence type="ECO:0000256" key="5">
    <source>
        <dbReference type="SAM" id="Phobius"/>
    </source>
</evidence>
<feature type="transmembrane region" description="Helical" evidence="5">
    <location>
        <begin position="390"/>
        <end position="408"/>
    </location>
</feature>
<dbReference type="InterPro" id="IPR011701">
    <property type="entry name" value="MFS"/>
</dbReference>
<keyword evidence="2 5" id="KW-0812">Transmembrane</keyword>
<feature type="transmembrane region" description="Helical" evidence="5">
    <location>
        <begin position="303"/>
        <end position="336"/>
    </location>
</feature>
<dbReference type="Proteomes" id="UP000322530">
    <property type="component" value="Unassembled WGS sequence"/>
</dbReference>
<dbReference type="Gene3D" id="1.20.1250.20">
    <property type="entry name" value="MFS general substrate transporter like domains"/>
    <property type="match status" value="1"/>
</dbReference>
<feature type="transmembrane region" description="Helical" evidence="5">
    <location>
        <begin position="180"/>
        <end position="200"/>
    </location>
</feature>
<dbReference type="InterPro" id="IPR001958">
    <property type="entry name" value="Tet-R_TetA/multi-R_MdtG-like"/>
</dbReference>
<dbReference type="SUPFAM" id="SSF103473">
    <property type="entry name" value="MFS general substrate transporter"/>
    <property type="match status" value="1"/>
</dbReference>
<dbReference type="EMBL" id="BIXY01000183">
    <property type="protein sequence ID" value="GCF11955.1"/>
    <property type="molecule type" value="Genomic_DNA"/>
</dbReference>
<dbReference type="CDD" id="cd17330">
    <property type="entry name" value="MFS_SLC46_TetA_like"/>
    <property type="match status" value="1"/>
</dbReference>
<feature type="transmembrane region" description="Helical" evidence="5">
    <location>
        <begin position="28"/>
        <end position="50"/>
    </location>
</feature>
<evidence type="ECO:0000256" key="1">
    <source>
        <dbReference type="ARBA" id="ARBA00004651"/>
    </source>
</evidence>
<dbReference type="PANTHER" id="PTHR24002:SF3">
    <property type="entry name" value="SOLUTE CARRIER FAMILY 22 MEMBER 18"/>
    <property type="match status" value="1"/>
</dbReference>